<dbReference type="GO" id="GO:0015627">
    <property type="term" value="C:type II protein secretion system complex"/>
    <property type="evidence" value="ECO:0007669"/>
    <property type="project" value="InterPro"/>
</dbReference>
<reference evidence="14" key="1">
    <citation type="submission" date="2017-08" db="EMBL/GenBank/DDBJ databases">
        <title>A dynamic microbial community with high functional redundancy inhabits the cold, oxic subseafloor aquifer.</title>
        <authorList>
            <person name="Tully B.J."/>
            <person name="Wheat C.G."/>
            <person name="Glazer B.T."/>
            <person name="Huber J.A."/>
        </authorList>
    </citation>
    <scope>NUCLEOTIDE SEQUENCE [LARGE SCALE GENOMIC DNA]</scope>
</reference>
<evidence type="ECO:0000256" key="7">
    <source>
        <dbReference type="ARBA" id="ARBA00022989"/>
    </source>
</evidence>
<dbReference type="Pfam" id="PF12019">
    <property type="entry name" value="GspH"/>
    <property type="match status" value="1"/>
</dbReference>
<keyword evidence="5" id="KW-0997">Cell inner membrane</keyword>
<evidence type="ECO:0000313" key="13">
    <source>
        <dbReference type="EMBL" id="PCJ17781.1"/>
    </source>
</evidence>
<dbReference type="GO" id="GO:0005886">
    <property type="term" value="C:plasma membrane"/>
    <property type="evidence" value="ECO:0007669"/>
    <property type="project" value="UniProtKB-SubCell"/>
</dbReference>
<dbReference type="NCBIfam" id="TIGR02532">
    <property type="entry name" value="IV_pilin_GFxxxE"/>
    <property type="match status" value="1"/>
</dbReference>
<dbReference type="InterPro" id="IPR022346">
    <property type="entry name" value="T2SS_GspH"/>
</dbReference>
<evidence type="ECO:0000256" key="1">
    <source>
        <dbReference type="ARBA" id="ARBA00004377"/>
    </source>
</evidence>
<dbReference type="SUPFAM" id="SSF54523">
    <property type="entry name" value="Pili subunits"/>
    <property type="match status" value="1"/>
</dbReference>
<dbReference type="EMBL" id="NVVJ01000104">
    <property type="protein sequence ID" value="PCJ17781.1"/>
    <property type="molecule type" value="Genomic_DNA"/>
</dbReference>
<evidence type="ECO:0000256" key="8">
    <source>
        <dbReference type="ARBA" id="ARBA00023136"/>
    </source>
</evidence>
<comment type="subcellular location">
    <subcellularLocation>
        <location evidence="1">Cell inner membrane</location>
        <topology evidence="1">Single-pass membrane protein</topology>
    </subcellularLocation>
</comment>
<keyword evidence="6 11" id="KW-0812">Transmembrane</keyword>
<dbReference type="GO" id="GO:0015628">
    <property type="term" value="P:protein secretion by the type II secretion system"/>
    <property type="evidence" value="ECO:0007669"/>
    <property type="project" value="InterPro"/>
</dbReference>
<dbReference type="AlphaFoldDB" id="A0A2A5AFA4"/>
<keyword evidence="7 11" id="KW-1133">Transmembrane helix</keyword>
<evidence type="ECO:0000256" key="10">
    <source>
        <dbReference type="ARBA" id="ARBA00030775"/>
    </source>
</evidence>
<gene>
    <name evidence="13" type="ORF">COA96_17415</name>
</gene>
<keyword evidence="8 11" id="KW-0472">Membrane</keyword>
<comment type="similarity">
    <text evidence="9">Belongs to the GSP H family.</text>
</comment>
<evidence type="ECO:0000256" key="2">
    <source>
        <dbReference type="ARBA" id="ARBA00021549"/>
    </source>
</evidence>
<dbReference type="Proteomes" id="UP000218327">
    <property type="component" value="Unassembled WGS sequence"/>
</dbReference>
<dbReference type="InterPro" id="IPR045584">
    <property type="entry name" value="Pilin-like"/>
</dbReference>
<evidence type="ECO:0000259" key="12">
    <source>
        <dbReference type="Pfam" id="PF12019"/>
    </source>
</evidence>
<proteinExistence type="inferred from homology"/>
<evidence type="ECO:0000256" key="5">
    <source>
        <dbReference type="ARBA" id="ARBA00022519"/>
    </source>
</evidence>
<evidence type="ECO:0000256" key="11">
    <source>
        <dbReference type="SAM" id="Phobius"/>
    </source>
</evidence>
<protein>
    <recommendedName>
        <fullName evidence="2">Type II secretion system protein H</fullName>
    </recommendedName>
    <alternativeName>
        <fullName evidence="10">General secretion pathway protein H</fullName>
    </alternativeName>
</protein>
<dbReference type="PROSITE" id="PS00409">
    <property type="entry name" value="PROKAR_NTER_METHYL"/>
    <property type="match status" value="1"/>
</dbReference>
<dbReference type="InterPro" id="IPR012902">
    <property type="entry name" value="N_methyl_site"/>
</dbReference>
<dbReference type="Gene3D" id="3.55.40.10">
    <property type="entry name" value="minor pseudopilin epsh domain"/>
    <property type="match status" value="1"/>
</dbReference>
<keyword evidence="4" id="KW-0488">Methylation</keyword>
<evidence type="ECO:0000256" key="3">
    <source>
        <dbReference type="ARBA" id="ARBA00022475"/>
    </source>
</evidence>
<feature type="transmembrane region" description="Helical" evidence="11">
    <location>
        <begin position="6"/>
        <end position="28"/>
    </location>
</feature>
<evidence type="ECO:0000256" key="9">
    <source>
        <dbReference type="ARBA" id="ARBA00025772"/>
    </source>
</evidence>
<keyword evidence="3" id="KW-1003">Cell membrane</keyword>
<feature type="domain" description="General secretion pathway GspH" evidence="12">
    <location>
        <begin position="45"/>
        <end position="162"/>
    </location>
</feature>
<comment type="caution">
    <text evidence="13">The sequence shown here is derived from an EMBL/GenBank/DDBJ whole genome shotgun (WGS) entry which is preliminary data.</text>
</comment>
<sequence length="187" mass="20899">MIKIHTGLTLLELVITLFVLSILVGISVPEFKTMIERKKGGLIIRKLASAIELAKSSAIASNHIVTICRSVDGAKCGGKWQDGLILFTDINGNRLIDDDDELIRRVTFFTINGELKWRAFQNRQYLQITPLGFTRYQNGNFTYCPADKNPKFATQLIINRTGRIRLARDSNGDGVKENSKGQGINCQ</sequence>
<organism evidence="13 14">
    <name type="scientific">SAR86 cluster bacterium</name>
    <dbReference type="NCBI Taxonomy" id="2030880"/>
    <lineage>
        <taxon>Bacteria</taxon>
        <taxon>Pseudomonadati</taxon>
        <taxon>Pseudomonadota</taxon>
        <taxon>Gammaproteobacteria</taxon>
        <taxon>SAR86 cluster</taxon>
    </lineage>
</organism>
<evidence type="ECO:0000313" key="14">
    <source>
        <dbReference type="Proteomes" id="UP000218327"/>
    </source>
</evidence>
<name>A0A2A5AFA4_9GAMM</name>
<evidence type="ECO:0000256" key="6">
    <source>
        <dbReference type="ARBA" id="ARBA00022692"/>
    </source>
</evidence>
<accession>A0A2A5AFA4</accession>
<evidence type="ECO:0000256" key="4">
    <source>
        <dbReference type="ARBA" id="ARBA00022481"/>
    </source>
</evidence>